<organism evidence="1 2">
    <name type="scientific">Mycena alexandri</name>
    <dbReference type="NCBI Taxonomy" id="1745969"/>
    <lineage>
        <taxon>Eukaryota</taxon>
        <taxon>Fungi</taxon>
        <taxon>Dikarya</taxon>
        <taxon>Basidiomycota</taxon>
        <taxon>Agaricomycotina</taxon>
        <taxon>Agaricomycetes</taxon>
        <taxon>Agaricomycetidae</taxon>
        <taxon>Agaricales</taxon>
        <taxon>Marasmiineae</taxon>
        <taxon>Mycenaceae</taxon>
        <taxon>Mycena</taxon>
    </lineage>
</organism>
<comment type="caution">
    <text evidence="1">The sequence shown here is derived from an EMBL/GenBank/DDBJ whole genome shotgun (WGS) entry which is preliminary data.</text>
</comment>
<evidence type="ECO:0000313" key="2">
    <source>
        <dbReference type="Proteomes" id="UP001218188"/>
    </source>
</evidence>
<dbReference type="Proteomes" id="UP001218188">
    <property type="component" value="Unassembled WGS sequence"/>
</dbReference>
<name>A0AAD6T384_9AGAR</name>
<gene>
    <name evidence="1" type="ORF">C8F04DRAFT_427804</name>
</gene>
<accession>A0AAD6T384</accession>
<sequence length="221" mass="24774">MSFPSPRERVREVDTHEIISGFKVHGGLILGRRPIVPGLAGFHRRHPRSSTSARSAALNLPVLPLFLKLIVALQARRQCARILYFSHAKRVAPLDPRKIPALRPPIFKKSVFTRSWYEAIRPYHTGQSLRSLLHGSTHHAPPVINAENPPLILIGSNPLSRTANRLTTNSVHRDIARRNCARRSLCTNRCFSARRPCHIHMGSMDTTLTASLPVIPVHSFP</sequence>
<reference evidence="1" key="1">
    <citation type="submission" date="2023-03" db="EMBL/GenBank/DDBJ databases">
        <title>Massive genome expansion in bonnet fungi (Mycena s.s.) driven by repeated elements and novel gene families across ecological guilds.</title>
        <authorList>
            <consortium name="Lawrence Berkeley National Laboratory"/>
            <person name="Harder C.B."/>
            <person name="Miyauchi S."/>
            <person name="Viragh M."/>
            <person name="Kuo A."/>
            <person name="Thoen E."/>
            <person name="Andreopoulos B."/>
            <person name="Lu D."/>
            <person name="Skrede I."/>
            <person name="Drula E."/>
            <person name="Henrissat B."/>
            <person name="Morin E."/>
            <person name="Kohler A."/>
            <person name="Barry K."/>
            <person name="LaButti K."/>
            <person name="Morin E."/>
            <person name="Salamov A."/>
            <person name="Lipzen A."/>
            <person name="Mereny Z."/>
            <person name="Hegedus B."/>
            <person name="Baldrian P."/>
            <person name="Stursova M."/>
            <person name="Weitz H."/>
            <person name="Taylor A."/>
            <person name="Grigoriev I.V."/>
            <person name="Nagy L.G."/>
            <person name="Martin F."/>
            <person name="Kauserud H."/>
        </authorList>
    </citation>
    <scope>NUCLEOTIDE SEQUENCE</scope>
    <source>
        <strain evidence="1">CBHHK200</strain>
    </source>
</reference>
<keyword evidence="2" id="KW-1185">Reference proteome</keyword>
<evidence type="ECO:0000313" key="1">
    <source>
        <dbReference type="EMBL" id="KAJ7037083.1"/>
    </source>
</evidence>
<dbReference type="EMBL" id="JARJCM010000039">
    <property type="protein sequence ID" value="KAJ7037083.1"/>
    <property type="molecule type" value="Genomic_DNA"/>
</dbReference>
<protein>
    <submittedName>
        <fullName evidence="1">Uncharacterized protein</fullName>
    </submittedName>
</protein>
<proteinExistence type="predicted"/>
<dbReference type="AlphaFoldDB" id="A0AAD6T384"/>